<feature type="transmembrane region" description="Helical" evidence="6">
    <location>
        <begin position="587"/>
        <end position="604"/>
    </location>
</feature>
<protein>
    <submittedName>
        <fullName evidence="8">DNA internalization-related competence protein ComEC/Rec2</fullName>
    </submittedName>
</protein>
<feature type="transmembrane region" description="Helical" evidence="6">
    <location>
        <begin position="524"/>
        <end position="543"/>
    </location>
</feature>
<sequence length="899" mass="98602">MHGATSILDTLWPRWAIEPLRLGRIPVFLAAVSFVFGILLARWNWTPIGCLLWLSACCVLVTWLALRYAPRVALWPALLLWLVAGMLCLELEPRAATASELSQYADRLSRQITAQVVRVQPLSAAAYAPETFDPEALEEESAPKHAKLLAVDLAVDSVEEVKPETSRMLPVKGGLRLYVQAADVTGLPRLHCGDRLAFAAQMRTAERYLDQGVWQYADYLGQQGIAATASIHATVLQPTPASHAGFTCMLHAWATWSAGRLQRVADSRGNRMLPTMLRLTQDDAGMLSAMLFGDRTLLDHRMRLAFERTGTFHVFVVAGMHLALLAAMIYMLLPRRLPEGGRVLITIGLTTIYALLTGFQPPVQRALTMTVVFLLTRWLSREPSTLNALGLAAVVVIAEAPHLIFEASLQMSLLVIIAIGGIAVPLLERTVQPYLRATQRLRLVQLDTGFPPRIAHFRVLLRMYGRPVGWILGAWARSLPAWIVRAALHLVELAFVSLVAEMVMALPMAVYFHRLTLFSVPLNLLCVPLLGMLMPTAIVAFLASLLSPWLAILPAAAASLLLHAMTKIAQRVSYAPAVDLRMPAPPVWAMLFALACWGGCLWLVRRRGRWVWLTAVLLPVAMLAVTWAYRAPLHQGQLEVTALDVGQGDSILLAAPHGATMLIDAGGQVGSTQPSNGGWDIGEEVVSPYLWSRGIRTLDVVALTHAHSDHMGGMAAVLRNFHPRELWVSVNAGSASFHRLLQQAREQGTIVRWLHAPDSLTWDGMHVQVLAPQASAPNGLGPINNDSLVMEIDYGRASVLLEGDAERQSEATMLSSSMVHPVTLLKVSHHGSLSSTTPELLQALHPGYAVISAGRHNRFGHPRMEILQRLQTAQVRTERTDLRGASTFLLRDDGSVTTD</sequence>
<keyword evidence="3 6" id="KW-0812">Transmembrane</keyword>
<evidence type="ECO:0000256" key="5">
    <source>
        <dbReference type="ARBA" id="ARBA00023136"/>
    </source>
</evidence>
<organism evidence="8 9">
    <name type="scientific">Terriglobus albidus</name>
    <dbReference type="NCBI Taxonomy" id="1592106"/>
    <lineage>
        <taxon>Bacteria</taxon>
        <taxon>Pseudomonadati</taxon>
        <taxon>Acidobacteriota</taxon>
        <taxon>Terriglobia</taxon>
        <taxon>Terriglobales</taxon>
        <taxon>Acidobacteriaceae</taxon>
        <taxon>Terriglobus</taxon>
    </lineage>
</organism>
<dbReference type="NCBIfam" id="TIGR00361">
    <property type="entry name" value="ComEC_Rec2"/>
    <property type="match status" value="1"/>
</dbReference>
<dbReference type="PANTHER" id="PTHR30619">
    <property type="entry name" value="DNA INTERNALIZATION/COMPETENCE PROTEIN COMEC/REC2"/>
    <property type="match status" value="1"/>
</dbReference>
<dbReference type="InterPro" id="IPR035681">
    <property type="entry name" value="ComA-like_MBL"/>
</dbReference>
<feature type="domain" description="Metallo-beta-lactamase" evidence="7">
    <location>
        <begin position="647"/>
        <end position="855"/>
    </location>
</feature>
<dbReference type="Proteomes" id="UP000321820">
    <property type="component" value="Chromosome"/>
</dbReference>
<dbReference type="SUPFAM" id="SSF56281">
    <property type="entry name" value="Metallo-hydrolase/oxidoreductase"/>
    <property type="match status" value="1"/>
</dbReference>
<dbReference type="InterPro" id="IPR025405">
    <property type="entry name" value="DUF4131"/>
</dbReference>
<evidence type="ECO:0000313" key="9">
    <source>
        <dbReference type="Proteomes" id="UP000321820"/>
    </source>
</evidence>
<evidence type="ECO:0000256" key="2">
    <source>
        <dbReference type="ARBA" id="ARBA00022475"/>
    </source>
</evidence>
<dbReference type="InterPro" id="IPR004797">
    <property type="entry name" value="Competence_ComEC/Rec2"/>
</dbReference>
<dbReference type="GO" id="GO:0030420">
    <property type="term" value="P:establishment of competence for transformation"/>
    <property type="evidence" value="ECO:0007669"/>
    <property type="project" value="InterPro"/>
</dbReference>
<dbReference type="CDD" id="cd07731">
    <property type="entry name" value="ComA-like_MBL-fold"/>
    <property type="match status" value="1"/>
</dbReference>
<dbReference type="InterPro" id="IPR036866">
    <property type="entry name" value="RibonucZ/Hydroxyglut_hydro"/>
</dbReference>
<dbReference type="Pfam" id="PF00753">
    <property type="entry name" value="Lactamase_B"/>
    <property type="match status" value="1"/>
</dbReference>
<feature type="transmembrane region" description="Helical" evidence="6">
    <location>
        <begin position="549"/>
        <end position="566"/>
    </location>
</feature>
<keyword evidence="5 6" id="KW-0472">Membrane</keyword>
<keyword evidence="4 6" id="KW-1133">Transmembrane helix</keyword>
<dbReference type="OrthoDB" id="9761531at2"/>
<evidence type="ECO:0000256" key="6">
    <source>
        <dbReference type="SAM" id="Phobius"/>
    </source>
</evidence>
<feature type="transmembrane region" description="Helical" evidence="6">
    <location>
        <begin position="72"/>
        <end position="89"/>
    </location>
</feature>
<dbReference type="InterPro" id="IPR001279">
    <property type="entry name" value="Metallo-B-lactamas"/>
</dbReference>
<dbReference type="SMART" id="SM00849">
    <property type="entry name" value="Lactamase_B"/>
    <property type="match status" value="1"/>
</dbReference>
<dbReference type="InterPro" id="IPR052159">
    <property type="entry name" value="Competence_DNA_uptake"/>
</dbReference>
<dbReference type="EMBL" id="CP042806">
    <property type="protein sequence ID" value="QEE30992.1"/>
    <property type="molecule type" value="Genomic_DNA"/>
</dbReference>
<dbReference type="GO" id="GO:0005886">
    <property type="term" value="C:plasma membrane"/>
    <property type="evidence" value="ECO:0007669"/>
    <property type="project" value="UniProtKB-SubCell"/>
</dbReference>
<feature type="transmembrane region" description="Helical" evidence="6">
    <location>
        <begin position="22"/>
        <end position="41"/>
    </location>
</feature>
<evidence type="ECO:0000313" key="8">
    <source>
        <dbReference type="EMBL" id="QEE30992.1"/>
    </source>
</evidence>
<evidence type="ECO:0000259" key="7">
    <source>
        <dbReference type="SMART" id="SM00849"/>
    </source>
</evidence>
<feature type="transmembrane region" description="Helical" evidence="6">
    <location>
        <begin position="494"/>
        <end position="512"/>
    </location>
</feature>
<proteinExistence type="predicted"/>
<gene>
    <name evidence="8" type="ORF">FTW19_25100</name>
</gene>
<feature type="transmembrane region" description="Helical" evidence="6">
    <location>
        <begin position="343"/>
        <end position="363"/>
    </location>
</feature>
<dbReference type="Gene3D" id="3.60.15.10">
    <property type="entry name" value="Ribonuclease Z/Hydroxyacylglutathione hydrolase-like"/>
    <property type="match status" value="1"/>
</dbReference>
<keyword evidence="9" id="KW-1185">Reference proteome</keyword>
<comment type="subcellular location">
    <subcellularLocation>
        <location evidence="1">Cell membrane</location>
        <topology evidence="1">Multi-pass membrane protein</topology>
    </subcellularLocation>
</comment>
<dbReference type="KEGG" id="talb:FTW19_25100"/>
<dbReference type="AlphaFoldDB" id="A0A5B9EG40"/>
<feature type="transmembrane region" description="Helical" evidence="6">
    <location>
        <begin position="384"/>
        <end position="405"/>
    </location>
</feature>
<dbReference type="PANTHER" id="PTHR30619:SF1">
    <property type="entry name" value="RECOMBINATION PROTEIN 2"/>
    <property type="match status" value="1"/>
</dbReference>
<dbReference type="NCBIfam" id="TIGR00360">
    <property type="entry name" value="ComEC_N-term"/>
    <property type="match status" value="1"/>
</dbReference>
<dbReference type="Pfam" id="PF13567">
    <property type="entry name" value="DUF4131"/>
    <property type="match status" value="1"/>
</dbReference>
<reference evidence="8 9" key="1">
    <citation type="submission" date="2019-08" db="EMBL/GenBank/DDBJ databases">
        <title>Complete genome sequence of Terriglobus albidus strain ORNL.</title>
        <authorList>
            <person name="Podar M."/>
        </authorList>
    </citation>
    <scope>NUCLEOTIDE SEQUENCE [LARGE SCALE GENOMIC DNA]</scope>
    <source>
        <strain evidence="8 9">ORNL</strain>
    </source>
</reference>
<evidence type="ECO:0000256" key="3">
    <source>
        <dbReference type="ARBA" id="ARBA00022692"/>
    </source>
</evidence>
<evidence type="ECO:0000256" key="1">
    <source>
        <dbReference type="ARBA" id="ARBA00004651"/>
    </source>
</evidence>
<accession>A0A5B9EG40</accession>
<dbReference type="InterPro" id="IPR004477">
    <property type="entry name" value="ComEC_N"/>
</dbReference>
<evidence type="ECO:0000256" key="4">
    <source>
        <dbReference type="ARBA" id="ARBA00022989"/>
    </source>
</evidence>
<name>A0A5B9EG40_9BACT</name>
<keyword evidence="2" id="KW-1003">Cell membrane</keyword>
<feature type="transmembrane region" description="Helical" evidence="6">
    <location>
        <begin position="610"/>
        <end position="629"/>
    </location>
</feature>
<feature type="transmembrane region" description="Helical" evidence="6">
    <location>
        <begin position="310"/>
        <end position="331"/>
    </location>
</feature>
<dbReference type="RefSeq" id="WP_147650286.1">
    <property type="nucleotide sequence ID" value="NZ_CP042806.1"/>
</dbReference>
<feature type="transmembrane region" description="Helical" evidence="6">
    <location>
        <begin position="48"/>
        <end position="66"/>
    </location>
</feature>
<dbReference type="Pfam" id="PF03772">
    <property type="entry name" value="Competence"/>
    <property type="match status" value="1"/>
</dbReference>
<feature type="transmembrane region" description="Helical" evidence="6">
    <location>
        <begin position="411"/>
        <end position="427"/>
    </location>
</feature>